<dbReference type="GO" id="GO:0006511">
    <property type="term" value="P:ubiquitin-dependent protein catabolic process"/>
    <property type="evidence" value="ECO:0007669"/>
    <property type="project" value="TreeGrafter"/>
</dbReference>
<organism evidence="6">
    <name type="scientific">Spongospora subterranea</name>
    <dbReference type="NCBI Taxonomy" id="70186"/>
    <lineage>
        <taxon>Eukaryota</taxon>
        <taxon>Sar</taxon>
        <taxon>Rhizaria</taxon>
        <taxon>Endomyxa</taxon>
        <taxon>Phytomyxea</taxon>
        <taxon>Plasmodiophorida</taxon>
        <taxon>Plasmodiophoridae</taxon>
        <taxon>Spongospora</taxon>
    </lineage>
</organism>
<dbReference type="InterPro" id="IPR051834">
    <property type="entry name" value="RING_finger_E3_ligase"/>
</dbReference>
<dbReference type="CDD" id="cd16454">
    <property type="entry name" value="RING-H2_PA-TM-RING"/>
    <property type="match status" value="1"/>
</dbReference>
<dbReference type="SUPFAM" id="SSF57850">
    <property type="entry name" value="RING/U-box"/>
    <property type="match status" value="1"/>
</dbReference>
<keyword evidence="1" id="KW-0479">Metal-binding</keyword>
<keyword evidence="3" id="KW-0862">Zinc</keyword>
<dbReference type="InterPro" id="IPR013083">
    <property type="entry name" value="Znf_RING/FYVE/PHD"/>
</dbReference>
<evidence type="ECO:0000313" key="6">
    <source>
        <dbReference type="EMBL" id="CRZ10394.1"/>
    </source>
</evidence>
<dbReference type="InterPro" id="IPR029021">
    <property type="entry name" value="Prot-tyrosine_phosphatase-like"/>
</dbReference>
<dbReference type="GO" id="GO:0008270">
    <property type="term" value="F:zinc ion binding"/>
    <property type="evidence" value="ECO:0007669"/>
    <property type="project" value="UniProtKB-KW"/>
</dbReference>
<dbReference type="Pfam" id="PF13639">
    <property type="entry name" value="zf-RING_2"/>
    <property type="match status" value="1"/>
</dbReference>
<sequence>MVQGEIIGWSSRQWVQYPDAPGMPRLFYSPHFQAGLCKGAADKCLIICIGPVNTGVFDNITITPDRDMLMVTFAVSTIASRWLAADKNNYCIIAASQAVDRAGLKPEWISACALVNSNEASTFSDALFTTARPNWFARVLKLKDISPRARSFFKSFDSIRRNPEQFTIPELFLTSLEIRNLPKADPEKGTRIFLLVSNNGQIQFSSMHTGRLQWQTDGDLSIRINCKVKGLATIKGYHVPERMSSEDPRRLLFEIDIHSGVANCCELSMDFPRTCIDRVPPNFPSDFCLSARFSAISEPFEQAPCRILEELDSDFMFALNLQRQLDREEADVAPDSRVSVNVTDSGVNMSDDARLRDSGNDQVVSSFDFNEELDDPFSYPLFPDQMQVVDSSRPSHVTSPGASRLQLSRLPEFNVAVGSSLISKVCPICKECINEGELMRTLPCLHIMHSPCITEWLCRKAACPVCLTPLS</sequence>
<accession>A0A0H5RNT7</accession>
<evidence type="ECO:0000256" key="3">
    <source>
        <dbReference type="ARBA" id="ARBA00022833"/>
    </source>
</evidence>
<evidence type="ECO:0000256" key="2">
    <source>
        <dbReference type="ARBA" id="ARBA00022771"/>
    </source>
</evidence>
<evidence type="ECO:0000256" key="1">
    <source>
        <dbReference type="ARBA" id="ARBA00022723"/>
    </source>
</evidence>
<dbReference type="PROSITE" id="PS50089">
    <property type="entry name" value="ZF_RING_2"/>
    <property type="match status" value="1"/>
</dbReference>
<protein>
    <recommendedName>
        <fullName evidence="5">RING-type domain-containing protein</fullName>
    </recommendedName>
</protein>
<dbReference type="GO" id="GO:0061630">
    <property type="term" value="F:ubiquitin protein ligase activity"/>
    <property type="evidence" value="ECO:0007669"/>
    <property type="project" value="TreeGrafter"/>
</dbReference>
<feature type="domain" description="RING-type" evidence="5">
    <location>
        <begin position="426"/>
        <end position="466"/>
    </location>
</feature>
<evidence type="ECO:0000259" key="5">
    <source>
        <dbReference type="PROSITE" id="PS50089"/>
    </source>
</evidence>
<dbReference type="Gene3D" id="2.60.40.1110">
    <property type="match status" value="1"/>
</dbReference>
<dbReference type="SMART" id="SM00184">
    <property type="entry name" value="RING"/>
    <property type="match status" value="1"/>
</dbReference>
<dbReference type="InterPro" id="IPR001841">
    <property type="entry name" value="Znf_RING"/>
</dbReference>
<dbReference type="GO" id="GO:0005634">
    <property type="term" value="C:nucleus"/>
    <property type="evidence" value="ECO:0007669"/>
    <property type="project" value="TreeGrafter"/>
</dbReference>
<dbReference type="AlphaFoldDB" id="A0A0H5RNT7"/>
<dbReference type="Gene3D" id="3.30.40.10">
    <property type="entry name" value="Zinc/RING finger domain, C3HC4 (zinc finger)"/>
    <property type="match status" value="1"/>
</dbReference>
<dbReference type="Gene3D" id="3.90.190.10">
    <property type="entry name" value="Protein tyrosine phosphatase superfamily"/>
    <property type="match status" value="1"/>
</dbReference>
<name>A0A0H5RNT7_9EUKA</name>
<proteinExistence type="predicted"/>
<dbReference type="EMBL" id="HACM01009952">
    <property type="protein sequence ID" value="CRZ10394.1"/>
    <property type="molecule type" value="Transcribed_RNA"/>
</dbReference>
<dbReference type="PANTHER" id="PTHR45931">
    <property type="entry name" value="SI:CH211-59O9.10"/>
    <property type="match status" value="1"/>
</dbReference>
<reference evidence="6" key="1">
    <citation type="submission" date="2015-04" db="EMBL/GenBank/DDBJ databases">
        <title>The genome sequence of the plant pathogenic Rhizarian Plasmodiophora brassicae reveals insights in its biotrophic life cycle and the origin of chitin synthesis.</title>
        <authorList>
            <person name="Schwelm A."/>
            <person name="Fogelqvist J."/>
            <person name="Knaust A."/>
            <person name="Julke S."/>
            <person name="Lilja T."/>
            <person name="Dhandapani V."/>
            <person name="Bonilla-Rosso G."/>
            <person name="Karlsson M."/>
            <person name="Shevchenko A."/>
            <person name="Choi S.R."/>
            <person name="Kim H.G."/>
            <person name="Park J.Y."/>
            <person name="Lim Y.P."/>
            <person name="Ludwig-Muller J."/>
            <person name="Dixelius C."/>
        </authorList>
    </citation>
    <scope>NUCLEOTIDE SEQUENCE</scope>
    <source>
        <tissue evidence="6">Potato root galls</tissue>
    </source>
</reference>
<keyword evidence="2 4" id="KW-0863">Zinc-finger</keyword>
<evidence type="ECO:0000256" key="4">
    <source>
        <dbReference type="PROSITE-ProRule" id="PRU00175"/>
    </source>
</evidence>
<dbReference type="PANTHER" id="PTHR45931:SF3">
    <property type="entry name" value="RING ZINC FINGER-CONTAINING PROTEIN"/>
    <property type="match status" value="1"/>
</dbReference>